<evidence type="ECO:0000256" key="1">
    <source>
        <dbReference type="SAM" id="MobiDB-lite"/>
    </source>
</evidence>
<dbReference type="GeneID" id="88363675"/>
<comment type="caution">
    <text evidence="2">The sequence shown here is derived from an EMBL/GenBank/DDBJ whole genome shotgun (WGS) entry which is preliminary data.</text>
</comment>
<dbReference type="RefSeq" id="WP_195116587.1">
    <property type="nucleotide sequence ID" value="NZ_CP023778.1"/>
</dbReference>
<evidence type="ECO:0000313" key="2">
    <source>
        <dbReference type="EMBL" id="KZM72880.1"/>
    </source>
</evidence>
<feature type="region of interest" description="Disordered" evidence="1">
    <location>
        <begin position="171"/>
        <end position="194"/>
    </location>
</feature>
<gene>
    <name evidence="2" type="ORF">AWN90_29425</name>
</gene>
<dbReference type="AlphaFoldDB" id="A0A164LZA5"/>
<dbReference type="STRING" id="455432.AWN90_29425"/>
<dbReference type="EMBL" id="LWGR01000007">
    <property type="protein sequence ID" value="KZM72880.1"/>
    <property type="molecule type" value="Genomic_DNA"/>
</dbReference>
<protein>
    <submittedName>
        <fullName evidence="2">Uncharacterized protein</fullName>
    </submittedName>
</protein>
<organism evidence="2 3">
    <name type="scientific">Nocardia terpenica</name>
    <dbReference type="NCBI Taxonomy" id="455432"/>
    <lineage>
        <taxon>Bacteria</taxon>
        <taxon>Bacillati</taxon>
        <taxon>Actinomycetota</taxon>
        <taxon>Actinomycetes</taxon>
        <taxon>Mycobacteriales</taxon>
        <taxon>Nocardiaceae</taxon>
        <taxon>Nocardia</taxon>
    </lineage>
</organism>
<name>A0A164LZA5_9NOCA</name>
<sequence>MNESGSRDRVAVGFLHRDVSGVRRQWDEERLRTVAQRSGYHLAKILAVGAWTDRPVLRLRTAVDRLGAEAVLTPNLLHFDRPEIPGELADFTVVTVDDMHTYAGSGAVARHTKAPYGPIRPEDATDGWLLQGDEREWWLSKDRDEIQARVRATTPTTCSWRIARPDGTLLRESSARTVGEAKANADNWARHRDG</sequence>
<accession>A0A164LZA5</accession>
<proteinExistence type="predicted"/>
<dbReference type="Proteomes" id="UP000076512">
    <property type="component" value="Unassembled WGS sequence"/>
</dbReference>
<reference evidence="2 3" key="1">
    <citation type="submission" date="2016-04" db="EMBL/GenBank/DDBJ databases">
        <authorList>
            <person name="Evans L.H."/>
            <person name="Alamgir A."/>
            <person name="Owens N."/>
            <person name="Weber N.D."/>
            <person name="Virtaneva K."/>
            <person name="Barbian K."/>
            <person name="Babar A."/>
            <person name="Rosenke K."/>
        </authorList>
    </citation>
    <scope>NUCLEOTIDE SEQUENCE [LARGE SCALE GENOMIC DNA]</scope>
    <source>
        <strain evidence="2 3">IFM 0406</strain>
    </source>
</reference>
<evidence type="ECO:0000313" key="3">
    <source>
        <dbReference type="Proteomes" id="UP000076512"/>
    </source>
</evidence>
<keyword evidence="3" id="KW-1185">Reference proteome</keyword>